<dbReference type="RefSeq" id="XP_007868969.1">
    <property type="nucleotide sequence ID" value="XM_007870778.1"/>
</dbReference>
<dbReference type="Proteomes" id="UP000030669">
    <property type="component" value="Unassembled WGS sequence"/>
</dbReference>
<dbReference type="OMA" id="RHTSANE"/>
<evidence type="ECO:0000256" key="3">
    <source>
        <dbReference type="ARBA" id="ARBA00022989"/>
    </source>
</evidence>
<feature type="region of interest" description="Disordered" evidence="5">
    <location>
        <begin position="539"/>
        <end position="569"/>
    </location>
</feature>
<feature type="compositionally biased region" description="Basic and acidic residues" evidence="5">
    <location>
        <begin position="666"/>
        <end position="680"/>
    </location>
</feature>
<evidence type="ECO:0000256" key="4">
    <source>
        <dbReference type="ARBA" id="ARBA00023136"/>
    </source>
</evidence>
<feature type="region of interest" description="Disordered" evidence="5">
    <location>
        <begin position="631"/>
        <end position="682"/>
    </location>
</feature>
<accession>S7REM6</accession>
<dbReference type="HOGENOM" id="CLU_025893_0_0_1"/>
<feature type="transmembrane region" description="Helical" evidence="6">
    <location>
        <begin position="258"/>
        <end position="278"/>
    </location>
</feature>
<keyword evidence="4 6" id="KW-0472">Membrane</keyword>
<dbReference type="GO" id="GO:0005886">
    <property type="term" value="C:plasma membrane"/>
    <property type="evidence" value="ECO:0007669"/>
    <property type="project" value="TreeGrafter"/>
</dbReference>
<dbReference type="EMBL" id="KB469307">
    <property type="protein sequence ID" value="EPQ52700.1"/>
    <property type="molecule type" value="Genomic_DNA"/>
</dbReference>
<dbReference type="GO" id="GO:0007189">
    <property type="term" value="P:adenylate cyclase-activating G protein-coupled receptor signaling pathway"/>
    <property type="evidence" value="ECO:0007669"/>
    <property type="project" value="TreeGrafter"/>
</dbReference>
<keyword evidence="3 6" id="KW-1133">Transmembrane helix</keyword>
<sequence>MSESIVQPLTQGQASSAIALVITGLVSLLAAICVLLPVLWEGARSMLFKSASQDRTKVWMFFSTPLGWYTASLLIGTAITDVHGLLETKWISAKAISRGLSNCQTQAAFEQIGTFATSYFTVCIAIHGFNSLVLRKRFPVWASVIYTLLGWASSIITGLVVPMLNRPGSGLVYGDNGYACSITREYPLLEFVFQLLPIIATALVSAVLYAVMFLVLRGTIQVKGGISLNLDPNIRWTGIGTDSAEYQRFIGAIVRSMILYPFAYTLLMMPLCFVRLITMSKNPVSFGAGIFASSCRLLLGLVDALIVYKILRVLRPVIDASNVRRYESQESFSAPELKPSPVEPAQRPPITPARAFPPPRKSADGRPTPSIRTMPSTVSLNGSDTGSTYPLLPERPFMHAHTRSTSSGLSSVTGAISRPITPVSELNRALAGPSPIARPEAMKSASATPYTISRYPTLAIKKSSESLGLPPPPRPSRSPVTRKPPPIFTPEPDAGADDNTATKSAIQQGPLQWTSGYVDKSQDPPAMSLNAARIDFSSRPSVSAVTAPAETIADNRTQSSDTDAGRLPVDNEGKLSSVAWATLVANAATKDVGGMTLSSLGNDRRDPDVPLDVSPPVPFVLRPGTPSFANPDFSFPSFGQGGRDRQASTSSSSSSSIGGRTMTPEPRLHPELRETQRDALADAESPTFEAVILTDPGIMAVPVSY</sequence>
<protein>
    <recommendedName>
        <fullName evidence="9">Glucose receptor Git3 N-terminal domain-containing protein</fullName>
    </recommendedName>
</protein>
<keyword evidence="8" id="KW-1185">Reference proteome</keyword>
<dbReference type="PANTHER" id="PTHR23112:SF37">
    <property type="entry name" value="G PROTEIN-COUPLED RECEPTOR GPR1"/>
    <property type="match status" value="1"/>
</dbReference>
<proteinExistence type="predicted"/>
<feature type="transmembrane region" description="Helical" evidence="6">
    <location>
        <begin position="17"/>
        <end position="39"/>
    </location>
</feature>
<feature type="region of interest" description="Disordered" evidence="5">
    <location>
        <begin position="462"/>
        <end position="501"/>
    </location>
</feature>
<keyword evidence="2 6" id="KW-0812">Transmembrane</keyword>
<dbReference type="Gene3D" id="1.20.1070.10">
    <property type="entry name" value="Rhodopsin 7-helix transmembrane proteins"/>
    <property type="match status" value="1"/>
</dbReference>
<feature type="transmembrane region" description="Helical" evidence="6">
    <location>
        <begin position="59"/>
        <end position="79"/>
    </location>
</feature>
<feature type="compositionally biased region" description="Polar residues" evidence="5">
    <location>
        <begin position="370"/>
        <end position="386"/>
    </location>
</feature>
<evidence type="ECO:0000256" key="2">
    <source>
        <dbReference type="ARBA" id="ARBA00022692"/>
    </source>
</evidence>
<evidence type="ECO:0008006" key="9">
    <source>
        <dbReference type="Google" id="ProtNLM"/>
    </source>
</evidence>
<name>S7REM6_GLOTA</name>
<dbReference type="eggNOG" id="ENOG502SJKT">
    <property type="taxonomic scope" value="Eukaryota"/>
</dbReference>
<evidence type="ECO:0000256" key="1">
    <source>
        <dbReference type="ARBA" id="ARBA00004141"/>
    </source>
</evidence>
<evidence type="ECO:0000313" key="7">
    <source>
        <dbReference type="EMBL" id="EPQ52700.1"/>
    </source>
</evidence>
<evidence type="ECO:0000256" key="5">
    <source>
        <dbReference type="SAM" id="MobiDB-lite"/>
    </source>
</evidence>
<dbReference type="AlphaFoldDB" id="S7REM6"/>
<feature type="transmembrane region" description="Helical" evidence="6">
    <location>
        <begin position="140"/>
        <end position="164"/>
    </location>
</feature>
<dbReference type="CDD" id="cd00637">
    <property type="entry name" value="7tm_classA_rhodopsin-like"/>
    <property type="match status" value="1"/>
</dbReference>
<gene>
    <name evidence="7" type="ORF">GLOTRDRAFT_122654</name>
</gene>
<dbReference type="GeneID" id="19300862"/>
<evidence type="ECO:0000313" key="8">
    <source>
        <dbReference type="Proteomes" id="UP000030669"/>
    </source>
</evidence>
<feature type="compositionally biased region" description="Pro residues" evidence="5">
    <location>
        <begin position="469"/>
        <end position="489"/>
    </location>
</feature>
<feature type="region of interest" description="Disordered" evidence="5">
    <location>
        <begin position="330"/>
        <end position="386"/>
    </location>
</feature>
<feature type="transmembrane region" description="Helical" evidence="6">
    <location>
        <begin position="191"/>
        <end position="216"/>
    </location>
</feature>
<evidence type="ECO:0000256" key="6">
    <source>
        <dbReference type="SAM" id="Phobius"/>
    </source>
</evidence>
<feature type="compositionally biased region" description="Pro residues" evidence="5">
    <location>
        <begin position="346"/>
        <end position="360"/>
    </location>
</feature>
<dbReference type="OrthoDB" id="100006at2759"/>
<dbReference type="STRING" id="670483.S7REM6"/>
<feature type="transmembrane region" description="Helical" evidence="6">
    <location>
        <begin position="112"/>
        <end position="133"/>
    </location>
</feature>
<organism evidence="7 8">
    <name type="scientific">Gloeophyllum trabeum (strain ATCC 11539 / FP-39264 / Madison 617)</name>
    <name type="common">Brown rot fungus</name>
    <dbReference type="NCBI Taxonomy" id="670483"/>
    <lineage>
        <taxon>Eukaryota</taxon>
        <taxon>Fungi</taxon>
        <taxon>Dikarya</taxon>
        <taxon>Basidiomycota</taxon>
        <taxon>Agaricomycotina</taxon>
        <taxon>Agaricomycetes</taxon>
        <taxon>Gloeophyllales</taxon>
        <taxon>Gloeophyllaceae</taxon>
        <taxon>Gloeophyllum</taxon>
    </lineage>
</organism>
<comment type="subcellular location">
    <subcellularLocation>
        <location evidence="1">Membrane</location>
        <topology evidence="1">Multi-pass membrane protein</topology>
    </subcellularLocation>
</comment>
<dbReference type="GO" id="GO:0004930">
    <property type="term" value="F:G protein-coupled receptor activity"/>
    <property type="evidence" value="ECO:0007669"/>
    <property type="project" value="TreeGrafter"/>
</dbReference>
<reference evidence="7 8" key="1">
    <citation type="journal article" date="2012" name="Science">
        <title>The Paleozoic origin of enzymatic lignin decomposition reconstructed from 31 fungal genomes.</title>
        <authorList>
            <person name="Floudas D."/>
            <person name="Binder M."/>
            <person name="Riley R."/>
            <person name="Barry K."/>
            <person name="Blanchette R.A."/>
            <person name="Henrissat B."/>
            <person name="Martinez A.T."/>
            <person name="Otillar R."/>
            <person name="Spatafora J.W."/>
            <person name="Yadav J.S."/>
            <person name="Aerts A."/>
            <person name="Benoit I."/>
            <person name="Boyd A."/>
            <person name="Carlson A."/>
            <person name="Copeland A."/>
            <person name="Coutinho P.M."/>
            <person name="de Vries R.P."/>
            <person name="Ferreira P."/>
            <person name="Findley K."/>
            <person name="Foster B."/>
            <person name="Gaskell J."/>
            <person name="Glotzer D."/>
            <person name="Gorecki P."/>
            <person name="Heitman J."/>
            <person name="Hesse C."/>
            <person name="Hori C."/>
            <person name="Igarashi K."/>
            <person name="Jurgens J.A."/>
            <person name="Kallen N."/>
            <person name="Kersten P."/>
            <person name="Kohler A."/>
            <person name="Kuees U."/>
            <person name="Kumar T.K.A."/>
            <person name="Kuo A."/>
            <person name="LaButti K."/>
            <person name="Larrondo L.F."/>
            <person name="Lindquist E."/>
            <person name="Ling A."/>
            <person name="Lombard V."/>
            <person name="Lucas S."/>
            <person name="Lundell T."/>
            <person name="Martin R."/>
            <person name="McLaughlin D.J."/>
            <person name="Morgenstern I."/>
            <person name="Morin E."/>
            <person name="Murat C."/>
            <person name="Nagy L.G."/>
            <person name="Nolan M."/>
            <person name="Ohm R.A."/>
            <person name="Patyshakuliyeva A."/>
            <person name="Rokas A."/>
            <person name="Ruiz-Duenas F.J."/>
            <person name="Sabat G."/>
            <person name="Salamov A."/>
            <person name="Samejima M."/>
            <person name="Schmutz J."/>
            <person name="Slot J.C."/>
            <person name="St John F."/>
            <person name="Stenlid J."/>
            <person name="Sun H."/>
            <person name="Sun S."/>
            <person name="Syed K."/>
            <person name="Tsang A."/>
            <person name="Wiebenga A."/>
            <person name="Young D."/>
            <person name="Pisabarro A."/>
            <person name="Eastwood D.C."/>
            <person name="Martin F."/>
            <person name="Cullen D."/>
            <person name="Grigoriev I.V."/>
            <person name="Hibbett D.S."/>
        </authorList>
    </citation>
    <scope>NUCLEOTIDE SEQUENCE [LARGE SCALE GENOMIC DNA]</scope>
    <source>
        <strain evidence="7 8">ATCC 11539</strain>
    </source>
</reference>
<dbReference type="PANTHER" id="PTHR23112">
    <property type="entry name" value="G PROTEIN-COUPLED RECEPTOR 157-RELATED"/>
    <property type="match status" value="1"/>
</dbReference>
<dbReference type="KEGG" id="gtr:GLOTRDRAFT_122654"/>